<evidence type="ECO:0000256" key="4">
    <source>
        <dbReference type="ARBA" id="ARBA00022692"/>
    </source>
</evidence>
<dbReference type="Pfam" id="PF02687">
    <property type="entry name" value="FtsX"/>
    <property type="match status" value="1"/>
</dbReference>
<feature type="transmembrane region" description="Helical" evidence="7">
    <location>
        <begin position="20"/>
        <end position="41"/>
    </location>
</feature>
<feature type="transmembrane region" description="Helical" evidence="7">
    <location>
        <begin position="681"/>
        <end position="703"/>
    </location>
</feature>
<keyword evidence="4 7" id="KW-0812">Transmembrane</keyword>
<name>A0A7T4EFZ8_9CORY</name>
<evidence type="ECO:0000256" key="6">
    <source>
        <dbReference type="ARBA" id="ARBA00023136"/>
    </source>
</evidence>
<dbReference type="OrthoDB" id="4847440at2"/>
<comment type="similarity">
    <text evidence="2">Belongs to the ABC-4 integral membrane protein family. LolC/E subfamily.</text>
</comment>
<evidence type="ECO:0000256" key="2">
    <source>
        <dbReference type="ARBA" id="ARBA00005236"/>
    </source>
</evidence>
<dbReference type="GO" id="GO:0044874">
    <property type="term" value="P:lipoprotein localization to outer membrane"/>
    <property type="evidence" value="ECO:0007669"/>
    <property type="project" value="TreeGrafter"/>
</dbReference>
<evidence type="ECO:0000256" key="1">
    <source>
        <dbReference type="ARBA" id="ARBA00004651"/>
    </source>
</evidence>
<dbReference type="InterPro" id="IPR051447">
    <property type="entry name" value="Lipoprotein-release_system"/>
</dbReference>
<keyword evidence="6 7" id="KW-0472">Membrane</keyword>
<sequence>MSKLTFTLAWRDLRAHPGRFVLALFMFALPLFIIMGGATMATNSNSDYFDVFGISEPDKDTVVALQTADMIASGPSGLVATRLNSMDPTDEHPLEPFTSQEVAPALVEGSAELTPGGILVNKNFARAAGVGVGDTLHVTALDRDAVDLTLTVTGIVKGAGAAVLKGSVPPLTGDQVWWETPIPAQRFLVMDGSTSTDMFPWIMLMLVLAVALTAPVFCIGVEQLRHALATAAINGAYPRQLRSIAIWQGLICSALGCLIGSVLAIAVVAIWLYAEEGHGLYGFPLDVMVVFSLLVIASGVCSAWLQSLRFDSTEKLLHPQAHDSHVKMRWWWFVGPVLCVIGAIAGIFYFFSIVIGVILSGPLMLYVLTRLPLPFIARLSTAITPRSGLAAGGVAGLILLSIFGNSMEHNVDNMTFELGAPSEIVRVYPDITTTNDQSLAVGAHELISRANPEKVADLYSVFSAPIDGENTWFFYRVGSHYLVASPEATSILQFSEEAQEAISSGMAVQFGSGTGETTLHVPTPTGPSVELPAVILEDRRFFGTVVIPLDTAREAGLPLAYEGTVGSKQGNLTPKEYRHFVINNSSDDGLTTETITESGFPFPLLVPFLGFALISTVFMVVLLVALSASHTLRDRKLLVSLGAPPRLVRRFGAFQGLMVSTAGALLAAIGGTVLEWKMLAWGHSWLVVVAVPIIGAATGWLVSRPVNPALSRRTEEVVH</sequence>
<feature type="transmembrane region" description="Helical" evidence="7">
    <location>
        <begin position="330"/>
        <end position="351"/>
    </location>
</feature>
<dbReference type="EMBL" id="CP066007">
    <property type="protein sequence ID" value="QQB46686.1"/>
    <property type="molecule type" value="Genomic_DNA"/>
</dbReference>
<organism evidence="9 10">
    <name type="scientific">Corynebacterium glucuronolyticum</name>
    <dbReference type="NCBI Taxonomy" id="39791"/>
    <lineage>
        <taxon>Bacteria</taxon>
        <taxon>Bacillati</taxon>
        <taxon>Actinomycetota</taxon>
        <taxon>Actinomycetes</taxon>
        <taxon>Mycobacteriales</taxon>
        <taxon>Corynebacteriaceae</taxon>
        <taxon>Corynebacterium</taxon>
    </lineage>
</organism>
<feature type="transmembrane region" description="Helical" evidence="7">
    <location>
        <begin position="389"/>
        <end position="407"/>
    </location>
</feature>
<dbReference type="GeneID" id="92758974"/>
<feature type="domain" description="ABC3 transporter permease C-terminal" evidence="8">
    <location>
        <begin position="203"/>
        <end position="310"/>
    </location>
</feature>
<dbReference type="PANTHER" id="PTHR30489:SF0">
    <property type="entry name" value="LIPOPROTEIN-RELEASING SYSTEM TRANSMEMBRANE PROTEIN LOLE"/>
    <property type="match status" value="1"/>
</dbReference>
<gene>
    <name evidence="9" type="ORF">I6I10_01710</name>
</gene>
<dbReference type="InterPro" id="IPR003838">
    <property type="entry name" value="ABC3_permease_C"/>
</dbReference>
<dbReference type="RefSeq" id="WP_084035987.1">
    <property type="nucleotide sequence ID" value="NZ_CP066007.1"/>
</dbReference>
<feature type="transmembrane region" description="Helical" evidence="7">
    <location>
        <begin position="198"/>
        <end position="221"/>
    </location>
</feature>
<keyword evidence="3" id="KW-1003">Cell membrane</keyword>
<evidence type="ECO:0000256" key="7">
    <source>
        <dbReference type="SAM" id="Phobius"/>
    </source>
</evidence>
<reference evidence="9 10" key="1">
    <citation type="submission" date="2020-12" db="EMBL/GenBank/DDBJ databases">
        <title>FDA dAtabase for Regulatory Grade micrObial Sequences (FDA-ARGOS): Supporting development and validation of Infectious Disease Dx tests.</title>
        <authorList>
            <person name="Sproer C."/>
            <person name="Gronow S."/>
            <person name="Severitt S."/>
            <person name="Schroder I."/>
            <person name="Tallon L."/>
            <person name="Sadzewicz L."/>
            <person name="Zhao X."/>
            <person name="Boylan J."/>
            <person name="Ott S."/>
            <person name="Bowen H."/>
            <person name="Vavikolanu K."/>
            <person name="Mehta A."/>
            <person name="Aluvathingal J."/>
            <person name="Nadendla S."/>
            <person name="Lowell S."/>
            <person name="Myers T."/>
            <person name="Yan Y."/>
            <person name="Sichtig H."/>
        </authorList>
    </citation>
    <scope>NUCLEOTIDE SEQUENCE [LARGE SCALE GENOMIC DNA]</scope>
    <source>
        <strain evidence="9 10">FDAARGOS_1053</strain>
    </source>
</reference>
<evidence type="ECO:0000256" key="5">
    <source>
        <dbReference type="ARBA" id="ARBA00022989"/>
    </source>
</evidence>
<feature type="transmembrane region" description="Helical" evidence="7">
    <location>
        <begin position="604"/>
        <end position="626"/>
    </location>
</feature>
<proteinExistence type="inferred from homology"/>
<evidence type="ECO:0000256" key="3">
    <source>
        <dbReference type="ARBA" id="ARBA00022475"/>
    </source>
</evidence>
<dbReference type="AlphaFoldDB" id="A0A7T4EFZ8"/>
<dbReference type="PANTHER" id="PTHR30489">
    <property type="entry name" value="LIPOPROTEIN-RELEASING SYSTEM TRANSMEMBRANE PROTEIN LOLE"/>
    <property type="match status" value="1"/>
</dbReference>
<dbReference type="GO" id="GO:0098797">
    <property type="term" value="C:plasma membrane protein complex"/>
    <property type="evidence" value="ECO:0007669"/>
    <property type="project" value="TreeGrafter"/>
</dbReference>
<protein>
    <recommendedName>
        <fullName evidence="8">ABC3 transporter permease C-terminal domain-containing protein</fullName>
    </recommendedName>
</protein>
<evidence type="ECO:0000313" key="9">
    <source>
        <dbReference type="EMBL" id="QQB46686.1"/>
    </source>
</evidence>
<comment type="subcellular location">
    <subcellularLocation>
        <location evidence="1">Cell membrane</location>
        <topology evidence="1">Multi-pass membrane protein</topology>
    </subcellularLocation>
</comment>
<keyword evidence="5 7" id="KW-1133">Transmembrane helix</keyword>
<evidence type="ECO:0000313" key="10">
    <source>
        <dbReference type="Proteomes" id="UP000596145"/>
    </source>
</evidence>
<feature type="transmembrane region" description="Helical" evidence="7">
    <location>
        <begin position="647"/>
        <end position="669"/>
    </location>
</feature>
<feature type="transmembrane region" description="Helical" evidence="7">
    <location>
        <begin position="249"/>
        <end position="274"/>
    </location>
</feature>
<evidence type="ECO:0000259" key="8">
    <source>
        <dbReference type="Pfam" id="PF02687"/>
    </source>
</evidence>
<feature type="transmembrane region" description="Helical" evidence="7">
    <location>
        <begin position="280"/>
        <end position="305"/>
    </location>
</feature>
<accession>A0A7T4EFZ8</accession>
<dbReference type="Proteomes" id="UP000596145">
    <property type="component" value="Chromosome"/>
</dbReference>